<evidence type="ECO:0000256" key="1">
    <source>
        <dbReference type="SAM" id="SignalP"/>
    </source>
</evidence>
<dbReference type="InterPro" id="IPR011990">
    <property type="entry name" value="TPR-like_helical_dom_sf"/>
</dbReference>
<feature type="chain" id="PRO_5016436995" evidence="1">
    <location>
        <begin position="20"/>
        <end position="495"/>
    </location>
</feature>
<dbReference type="OrthoDB" id="843771at2"/>
<comment type="caution">
    <text evidence="2">The sequence shown here is derived from an EMBL/GenBank/DDBJ whole genome shotgun (WGS) entry which is preliminary data.</text>
</comment>
<keyword evidence="3" id="KW-1185">Reference proteome</keyword>
<gene>
    <name evidence="2" type="ORF">CLV98_102282</name>
</gene>
<evidence type="ECO:0000313" key="3">
    <source>
        <dbReference type="Proteomes" id="UP000245880"/>
    </source>
</evidence>
<dbReference type="PROSITE" id="PS51257">
    <property type="entry name" value="PROKAR_LIPOPROTEIN"/>
    <property type="match status" value="1"/>
</dbReference>
<dbReference type="EMBL" id="QGDT01000002">
    <property type="protein sequence ID" value="PWJ59449.1"/>
    <property type="molecule type" value="Genomic_DNA"/>
</dbReference>
<name>A0A316AQB2_9BACT</name>
<proteinExistence type="predicted"/>
<dbReference type="Gene3D" id="1.25.40.390">
    <property type="match status" value="1"/>
</dbReference>
<reference evidence="2 3" key="1">
    <citation type="submission" date="2018-03" db="EMBL/GenBank/DDBJ databases">
        <title>Genomic Encyclopedia of Archaeal and Bacterial Type Strains, Phase II (KMG-II): from individual species to whole genera.</title>
        <authorList>
            <person name="Goeker M."/>
        </authorList>
    </citation>
    <scope>NUCLEOTIDE SEQUENCE [LARGE SCALE GENOMIC DNA]</scope>
    <source>
        <strain evidence="2 3">DSM 100346</strain>
    </source>
</reference>
<feature type="signal peptide" evidence="1">
    <location>
        <begin position="1"/>
        <end position="19"/>
    </location>
</feature>
<dbReference type="AlphaFoldDB" id="A0A316AQB2"/>
<dbReference type="SUPFAM" id="SSF48452">
    <property type="entry name" value="TPR-like"/>
    <property type="match status" value="1"/>
</dbReference>
<evidence type="ECO:0000313" key="2">
    <source>
        <dbReference type="EMBL" id="PWJ59449.1"/>
    </source>
</evidence>
<dbReference type="RefSeq" id="WP_109673324.1">
    <property type="nucleotide sequence ID" value="NZ_QGDT01000002.1"/>
</dbReference>
<accession>A0A316AQB2</accession>
<organism evidence="2 3">
    <name type="scientific">Dyadobacter jejuensis</name>
    <dbReference type="NCBI Taxonomy" id="1082580"/>
    <lineage>
        <taxon>Bacteria</taxon>
        <taxon>Pseudomonadati</taxon>
        <taxon>Bacteroidota</taxon>
        <taxon>Cytophagia</taxon>
        <taxon>Cytophagales</taxon>
        <taxon>Spirosomataceae</taxon>
        <taxon>Dyadobacter</taxon>
    </lineage>
</organism>
<dbReference type="Proteomes" id="UP000245880">
    <property type="component" value="Unassembled WGS sequence"/>
</dbReference>
<sequence>MKKISIYLVALVLTLSACKDFTEMNIDPNRPTETHPQLLLTSIEWTAFQQFGGTGPLYAQKMLVQTDGENTAQYYKWDRGSFGPYSSLRDVTKMMEEAVRINDNSYVALGKFFRAYYFYNLAVTFGDIPYSQALQGETQAEYSPAQYDNQKAVFVGVLKELEEANTLLKNENNIIAGDIIYQGDVTKWRKLVNSFRLKVLMSLSKKEADADLNIKSAFAQIAQNEPLLASAADDGQLVFLDQQGNRYPEFNSSSFGSGMYIDSTFIRRLQDREDPRLFIYCTQTKLASEAGKDLTDFTAYEGGDPAVPYAQVNIKATAGKTSKVNDRYHKDPTTEPRVILGYSELQFILAEGVVRGWITGDAAAYYNKGVKASFKFYETYTKGSMPAYVSEDKATEYLTKPLNDLALATTTEAKIERIAMQKYLRSFFQSGWDSYFNTLRTGYPDYRRPSGVSLPYRWIYPQAEYNNNRENVSEAIKSQFGEGKDLINEKTWWLQ</sequence>
<dbReference type="InterPro" id="IPR041662">
    <property type="entry name" value="SusD-like_2"/>
</dbReference>
<protein>
    <submittedName>
        <fullName evidence="2">SusD-like starch-binding protein associating with outer membrane</fullName>
    </submittedName>
</protein>
<keyword evidence="1" id="KW-0732">Signal</keyword>
<dbReference type="Pfam" id="PF12771">
    <property type="entry name" value="SusD-like_2"/>
    <property type="match status" value="1"/>
</dbReference>